<evidence type="ECO:0000313" key="1">
    <source>
        <dbReference type="EMBL" id="KKM86332.1"/>
    </source>
</evidence>
<organism evidence="1">
    <name type="scientific">marine sediment metagenome</name>
    <dbReference type="NCBI Taxonomy" id="412755"/>
    <lineage>
        <taxon>unclassified sequences</taxon>
        <taxon>metagenomes</taxon>
        <taxon>ecological metagenomes</taxon>
    </lineage>
</organism>
<reference evidence="1" key="1">
    <citation type="journal article" date="2015" name="Nature">
        <title>Complex archaea that bridge the gap between prokaryotes and eukaryotes.</title>
        <authorList>
            <person name="Spang A."/>
            <person name="Saw J.H."/>
            <person name="Jorgensen S.L."/>
            <person name="Zaremba-Niedzwiedzka K."/>
            <person name="Martijn J."/>
            <person name="Lind A.E."/>
            <person name="van Eijk R."/>
            <person name="Schleper C."/>
            <person name="Guy L."/>
            <person name="Ettema T.J."/>
        </authorList>
    </citation>
    <scope>NUCLEOTIDE SEQUENCE</scope>
</reference>
<comment type="caution">
    <text evidence="1">The sequence shown here is derived from an EMBL/GenBank/DDBJ whole genome shotgun (WGS) entry which is preliminary data.</text>
</comment>
<gene>
    <name evidence="1" type="ORF">LCGC14_1280010</name>
</gene>
<dbReference type="EMBL" id="LAZR01007273">
    <property type="protein sequence ID" value="KKM86332.1"/>
    <property type="molecule type" value="Genomic_DNA"/>
</dbReference>
<accession>A0A0F9NYM0</accession>
<sequence length="52" mass="5808">MLDAGYDREKAIEKAVDLLNEQDTIVFLAKMVANIGGSIVTKDQLILTRKEE</sequence>
<name>A0A0F9NYM0_9ZZZZ</name>
<dbReference type="AlphaFoldDB" id="A0A0F9NYM0"/>
<proteinExistence type="predicted"/>
<protein>
    <submittedName>
        <fullName evidence="1">Uncharacterized protein</fullName>
    </submittedName>
</protein>